<dbReference type="InterPro" id="IPR014039">
    <property type="entry name" value="Transl_elong_EFTs/EF1B_dimer"/>
</dbReference>
<dbReference type="EMBL" id="VSSQ01011910">
    <property type="protein sequence ID" value="MPM48000.1"/>
    <property type="molecule type" value="Genomic_DNA"/>
</dbReference>
<proteinExistence type="inferred from homology"/>
<keyword evidence="2" id="KW-0648">Protein biosynthesis</keyword>
<comment type="caution">
    <text evidence="4">The sequence shown here is derived from an EMBL/GenBank/DDBJ whole genome shotgun (WGS) entry which is preliminary data.</text>
</comment>
<organism evidence="4">
    <name type="scientific">bioreactor metagenome</name>
    <dbReference type="NCBI Taxonomy" id="1076179"/>
    <lineage>
        <taxon>unclassified sequences</taxon>
        <taxon>metagenomes</taxon>
        <taxon>ecological metagenomes</taxon>
    </lineage>
</organism>
<name>A0A645A477_9ZZZZ</name>
<dbReference type="HAMAP" id="MF_00050">
    <property type="entry name" value="EF_Ts"/>
    <property type="match status" value="1"/>
</dbReference>
<protein>
    <submittedName>
        <fullName evidence="4">Elongation factor Ts</fullName>
    </submittedName>
</protein>
<dbReference type="InterPro" id="IPR001816">
    <property type="entry name" value="Transl_elong_EFTs/EF1B"/>
</dbReference>
<dbReference type="Gene3D" id="1.10.286.20">
    <property type="match status" value="1"/>
</dbReference>
<reference evidence="4" key="1">
    <citation type="submission" date="2019-08" db="EMBL/GenBank/DDBJ databases">
        <authorList>
            <person name="Kucharzyk K."/>
            <person name="Murdoch R.W."/>
            <person name="Higgins S."/>
            <person name="Loffler F."/>
        </authorList>
    </citation>
    <scope>NUCLEOTIDE SEQUENCE</scope>
</reference>
<evidence type="ECO:0000313" key="4">
    <source>
        <dbReference type="EMBL" id="MPM48000.1"/>
    </source>
</evidence>
<dbReference type="InterPro" id="IPR036402">
    <property type="entry name" value="EF-Ts_dimer_sf"/>
</dbReference>
<dbReference type="SUPFAM" id="SSF54713">
    <property type="entry name" value="Elongation factor Ts (EF-Ts), dimerisation domain"/>
    <property type="match status" value="1"/>
</dbReference>
<keyword evidence="1 4" id="KW-0251">Elongation factor</keyword>
<feature type="domain" description="Translation elongation factor EFTs/EF1B dimerisation" evidence="3">
    <location>
        <begin position="6"/>
        <end position="92"/>
    </location>
</feature>
<evidence type="ECO:0000256" key="2">
    <source>
        <dbReference type="ARBA" id="ARBA00022917"/>
    </source>
</evidence>
<dbReference type="PANTHER" id="PTHR11741">
    <property type="entry name" value="ELONGATION FACTOR TS"/>
    <property type="match status" value="1"/>
</dbReference>
<dbReference type="Pfam" id="PF00889">
    <property type="entry name" value="EF_TS"/>
    <property type="match status" value="1"/>
</dbReference>
<evidence type="ECO:0000259" key="3">
    <source>
        <dbReference type="Pfam" id="PF00889"/>
    </source>
</evidence>
<dbReference type="Gene3D" id="3.30.479.20">
    <property type="entry name" value="Elongation factor Ts, dimerisation domain"/>
    <property type="match status" value="1"/>
</dbReference>
<sequence>MPSGEQEKEQEIQLVKAIEENKAKGLPEEKATQIAQNMVKGRMNKFFEEICLVNQPYVKENKITVGKHVENVAKELGGSIAITGFTRFEKGEGIEKKQENFAEEIAKQLQK</sequence>
<dbReference type="PANTHER" id="PTHR11741:SF0">
    <property type="entry name" value="ELONGATION FACTOR TS, MITOCHONDRIAL"/>
    <property type="match status" value="1"/>
</dbReference>
<accession>A0A645A477</accession>
<evidence type="ECO:0000256" key="1">
    <source>
        <dbReference type="ARBA" id="ARBA00022768"/>
    </source>
</evidence>
<dbReference type="GO" id="GO:0003746">
    <property type="term" value="F:translation elongation factor activity"/>
    <property type="evidence" value="ECO:0007669"/>
    <property type="project" value="UniProtKB-KW"/>
</dbReference>
<gene>
    <name evidence="4" type="primary">tsf_32</name>
    <name evidence="4" type="ORF">SDC9_94721</name>
</gene>
<dbReference type="AlphaFoldDB" id="A0A645A477"/>